<keyword evidence="5" id="KW-0653">Protein transport</keyword>
<evidence type="ECO:0000256" key="2">
    <source>
        <dbReference type="ARBA" id="ARBA00022448"/>
    </source>
</evidence>
<dbReference type="CDD" id="cd17346">
    <property type="entry name" value="MFS_DtpA_like"/>
    <property type="match status" value="1"/>
</dbReference>
<dbReference type="AlphaFoldDB" id="A0A7W4K8L5"/>
<keyword evidence="6 8" id="KW-1133">Transmembrane helix</keyword>
<comment type="caution">
    <text evidence="9">The sequence shown here is derived from an EMBL/GenBank/DDBJ whole genome shotgun (WGS) entry which is preliminary data.</text>
</comment>
<evidence type="ECO:0000256" key="7">
    <source>
        <dbReference type="ARBA" id="ARBA00023136"/>
    </source>
</evidence>
<reference evidence="9 10" key="1">
    <citation type="submission" date="2020-04" db="EMBL/GenBank/DDBJ databases">
        <title>Description of novel Gluconacetobacter.</title>
        <authorList>
            <person name="Sombolestani A."/>
        </authorList>
    </citation>
    <scope>NUCLEOTIDE SEQUENCE [LARGE SCALE GENOMIC DNA]</scope>
    <source>
        <strain evidence="9 10">LMG 27802</strain>
    </source>
</reference>
<feature type="transmembrane region" description="Helical" evidence="8">
    <location>
        <begin position="341"/>
        <end position="360"/>
    </location>
</feature>
<comment type="subcellular location">
    <subcellularLocation>
        <location evidence="1">Cell membrane</location>
        <topology evidence="1">Multi-pass membrane protein</topology>
    </subcellularLocation>
</comment>
<feature type="transmembrane region" description="Helical" evidence="8">
    <location>
        <begin position="129"/>
        <end position="147"/>
    </location>
</feature>
<feature type="transmembrane region" description="Helical" evidence="8">
    <location>
        <begin position="80"/>
        <end position="99"/>
    </location>
</feature>
<keyword evidence="4 8" id="KW-0812">Transmembrane</keyword>
<evidence type="ECO:0000256" key="5">
    <source>
        <dbReference type="ARBA" id="ARBA00022856"/>
    </source>
</evidence>
<evidence type="ECO:0000313" key="10">
    <source>
        <dbReference type="Proteomes" id="UP000578030"/>
    </source>
</evidence>
<dbReference type="GO" id="GO:0005886">
    <property type="term" value="C:plasma membrane"/>
    <property type="evidence" value="ECO:0007669"/>
    <property type="project" value="UniProtKB-SubCell"/>
</dbReference>
<feature type="transmembrane region" description="Helical" evidence="8">
    <location>
        <begin position="39"/>
        <end position="60"/>
    </location>
</feature>
<feature type="transmembrane region" description="Helical" evidence="8">
    <location>
        <begin position="315"/>
        <end position="335"/>
    </location>
</feature>
<dbReference type="InterPro" id="IPR005279">
    <property type="entry name" value="Dipep/tripep_permease"/>
</dbReference>
<dbReference type="InterPro" id="IPR018456">
    <property type="entry name" value="PTR2_symporter_CS"/>
</dbReference>
<keyword evidence="10" id="KW-1185">Reference proteome</keyword>
<dbReference type="Pfam" id="PF00854">
    <property type="entry name" value="PTR2"/>
    <property type="match status" value="2"/>
</dbReference>
<dbReference type="GO" id="GO:0006857">
    <property type="term" value="P:oligopeptide transport"/>
    <property type="evidence" value="ECO:0007669"/>
    <property type="project" value="InterPro"/>
</dbReference>
<feature type="transmembrane region" description="Helical" evidence="8">
    <location>
        <begin position="237"/>
        <end position="256"/>
    </location>
</feature>
<feature type="transmembrane region" description="Helical" evidence="8">
    <location>
        <begin position="408"/>
        <end position="427"/>
    </location>
</feature>
<keyword evidence="5" id="KW-0571">Peptide transport</keyword>
<evidence type="ECO:0000256" key="1">
    <source>
        <dbReference type="ARBA" id="ARBA00004651"/>
    </source>
</evidence>
<dbReference type="InterPro" id="IPR000109">
    <property type="entry name" value="POT_fam"/>
</dbReference>
<name>A0A7W4K8L5_9PROT</name>
<feature type="transmembrane region" description="Helical" evidence="8">
    <location>
        <begin position="381"/>
        <end position="402"/>
    </location>
</feature>
<dbReference type="PANTHER" id="PTHR23517:SF15">
    <property type="entry name" value="PROTON-DEPENDENT OLIGOPEPTIDE FAMILY TRANSPORT PROTEIN"/>
    <property type="match status" value="1"/>
</dbReference>
<evidence type="ECO:0000313" key="9">
    <source>
        <dbReference type="EMBL" id="MBB2202355.1"/>
    </source>
</evidence>
<dbReference type="GO" id="GO:1904680">
    <property type="term" value="F:peptide transmembrane transporter activity"/>
    <property type="evidence" value="ECO:0007669"/>
    <property type="project" value="InterPro"/>
</dbReference>
<dbReference type="InterPro" id="IPR036259">
    <property type="entry name" value="MFS_trans_sf"/>
</dbReference>
<evidence type="ECO:0000256" key="6">
    <source>
        <dbReference type="ARBA" id="ARBA00022989"/>
    </source>
</evidence>
<proteinExistence type="predicted"/>
<sequence>MTGRATSPRALFGHPPGLMLLFLVEMWERFSFYGMRTLLIVYLTAVVLPDAGHVAGYATLCALLHLDPATAGPVRISSELYGLYSGCVYLTPLLGGLLADRLFGKRATIIAGGALIVAGHLLLTTRHWFLAALLLVVIGTGGVKGNIAAQVADLYEPGDPRRERGFSIFYVGINVGATAAPIVCSALAGTLGWNAAFMATSIGMIAGLALYAFGAAHLPDRQAPDPAAAAPARTGGGSFAILAVLTLAATFLWISYEQQANALVRWMAASPSDMGLAWLQAIPPAMVLCGTPLLTRHWSARARAGREPGPGSKMLIGAAIVLVMQLLLAVLSLAGGGKAPPGWVVALYFAGWEIGDLYFSPAAMGVFSRLARPGFEAVTMAVWYLTVFAGNIASGWIGGMWGSVGISAYWFIVAALTAVGVAGMAVCRPLIARAPHAVPQDA</sequence>
<dbReference type="Proteomes" id="UP000578030">
    <property type="component" value="Unassembled WGS sequence"/>
</dbReference>
<dbReference type="NCBIfam" id="TIGR00924">
    <property type="entry name" value="yjdL_sub1_fam"/>
    <property type="match status" value="1"/>
</dbReference>
<keyword evidence="2" id="KW-0813">Transport</keyword>
<dbReference type="EMBL" id="JABEQM010000009">
    <property type="protein sequence ID" value="MBB2202355.1"/>
    <property type="molecule type" value="Genomic_DNA"/>
</dbReference>
<accession>A0A7W4K8L5</accession>
<organism evidence="9 10">
    <name type="scientific">Gluconacetobacter tumulisoli</name>
    <dbReference type="NCBI Taxonomy" id="1286189"/>
    <lineage>
        <taxon>Bacteria</taxon>
        <taxon>Pseudomonadati</taxon>
        <taxon>Pseudomonadota</taxon>
        <taxon>Alphaproteobacteria</taxon>
        <taxon>Acetobacterales</taxon>
        <taxon>Acetobacteraceae</taxon>
        <taxon>Gluconacetobacter</taxon>
    </lineage>
</organism>
<feature type="transmembrane region" description="Helical" evidence="8">
    <location>
        <begin position="276"/>
        <end position="294"/>
    </location>
</feature>
<keyword evidence="7 8" id="KW-0472">Membrane</keyword>
<protein>
    <submittedName>
        <fullName evidence="9">Peptide MFS transporter</fullName>
    </submittedName>
</protein>
<evidence type="ECO:0000256" key="3">
    <source>
        <dbReference type="ARBA" id="ARBA00022475"/>
    </source>
</evidence>
<dbReference type="SUPFAM" id="SSF103473">
    <property type="entry name" value="MFS general substrate transporter"/>
    <property type="match status" value="1"/>
</dbReference>
<gene>
    <name evidence="9" type="ORF">HLH28_12365</name>
</gene>
<feature type="transmembrane region" description="Helical" evidence="8">
    <location>
        <begin position="168"/>
        <end position="189"/>
    </location>
</feature>
<dbReference type="InterPro" id="IPR050171">
    <property type="entry name" value="MFS_Transporters"/>
</dbReference>
<dbReference type="Gene3D" id="1.20.1250.20">
    <property type="entry name" value="MFS general substrate transporter like domains"/>
    <property type="match status" value="2"/>
</dbReference>
<dbReference type="PANTHER" id="PTHR23517">
    <property type="entry name" value="RESISTANCE PROTEIN MDTM, PUTATIVE-RELATED-RELATED"/>
    <property type="match status" value="1"/>
</dbReference>
<evidence type="ECO:0000256" key="4">
    <source>
        <dbReference type="ARBA" id="ARBA00022692"/>
    </source>
</evidence>
<dbReference type="PROSITE" id="PS01022">
    <property type="entry name" value="PTR2_1"/>
    <property type="match status" value="1"/>
</dbReference>
<feature type="transmembrane region" description="Helical" evidence="8">
    <location>
        <begin position="195"/>
        <end position="216"/>
    </location>
</feature>
<evidence type="ECO:0000256" key="8">
    <source>
        <dbReference type="SAM" id="Phobius"/>
    </source>
</evidence>
<keyword evidence="3" id="KW-1003">Cell membrane</keyword>